<dbReference type="PROSITE" id="PS50837">
    <property type="entry name" value="NACHT"/>
    <property type="match status" value="1"/>
</dbReference>
<feature type="region of interest" description="Disordered" evidence="2">
    <location>
        <begin position="557"/>
        <end position="599"/>
    </location>
</feature>
<dbReference type="InterPro" id="IPR007111">
    <property type="entry name" value="NACHT_NTPase"/>
</dbReference>
<gene>
    <name evidence="4" type="ORF">LTR05_008321</name>
</gene>
<evidence type="ECO:0000259" key="3">
    <source>
        <dbReference type="PROSITE" id="PS50837"/>
    </source>
</evidence>
<keyword evidence="5" id="KW-1185">Reference proteome</keyword>
<comment type="caution">
    <text evidence="4">The sequence shown here is derived from an EMBL/GenBank/DDBJ whole genome shotgun (WGS) entry which is preliminary data.</text>
</comment>
<dbReference type="InterPro" id="IPR056884">
    <property type="entry name" value="NPHP3-like_N"/>
</dbReference>
<dbReference type="PANTHER" id="PTHR10039">
    <property type="entry name" value="AMELOGENIN"/>
    <property type="match status" value="1"/>
</dbReference>
<dbReference type="Proteomes" id="UP001309876">
    <property type="component" value="Unassembled WGS sequence"/>
</dbReference>
<dbReference type="Pfam" id="PF24883">
    <property type="entry name" value="NPHP3_N"/>
    <property type="match status" value="1"/>
</dbReference>
<feature type="compositionally biased region" description="Basic and acidic residues" evidence="2">
    <location>
        <begin position="557"/>
        <end position="567"/>
    </location>
</feature>
<sequence>MEQQERAERVAGRVSPETRLSSDWQGALGNSIVVGSSEKHTSNEILESLNFPKVRQRFYQIHDPHPGTYDWILEEQTNHAGQDFVRWLQSGRGVFWITGKPGSGKSTLMKYISESPVTLRYLAADSKKATPLILHHFFWIAGPSLARNHRGMLLTFLREILSARDTLDDTYKKHADAYVTPLAAAINRALNIDQFDLSYADLEISLLQILEDYNGSILVLVDGLDEVEGEESHSIIDFLTRLSLLPNLKLCVASRPEVWLAKPFRDAHTFRMEDMNANDISSYISQEFVGFLEFRAINDVRFASIVELLKERAEGVFLWLKFATRSLRRGIVNRDTFRQLEDRLSELPPELRDIYDVMFLNYRVGDYRHSSEITTILNILLLSREHALHLFELMVMLEDDILQYYRQYGLSVDKRILVSKCLALKGKLTTLTAGFVECRPWLDNTESGMKALYQSLDALCSDEDDESYHHTNVTFIHQSVVDYLSSTETWRPIPSIDEDKTPELRRRRLFARLACMVEAAPDSSGCVREIGLRIDSCDTSSEAEEIHTELGKMLERAQDRSFIRGENTDSGYGTAEKQETSSTSWNASSHTGRHTNDLTSLGLSEANSYELRETLDRSGGIQPVAKNDEDIQSLVRGPRPPITIYFEKHLLQTLCAQDALIRVCQVLRSSYSESNISDTLLERDLTEILKYYFIDARDNARSNGEYASAQIVRSRAYRCKLAGKLLRRSTNLDIDEDSPVESEDDDPNTKMSMGMSRQEVNDWLQGNPGFNQTQPSETPELIPEDDVKDSGSTIIEHEVDDGNDDYMQSEMHSEDFVQRMENYMVKGDAYKLLIERAYSQTIGAKFHSLRRVLLSLPRQNITFYFNPSSSWLDQAIIAAILITGTFHGTTLSACKNCLT</sequence>
<dbReference type="SUPFAM" id="SSF52540">
    <property type="entry name" value="P-loop containing nucleoside triphosphate hydrolases"/>
    <property type="match status" value="1"/>
</dbReference>
<accession>A0AAN7STE9</accession>
<dbReference type="Gene3D" id="3.40.50.300">
    <property type="entry name" value="P-loop containing nucleotide triphosphate hydrolases"/>
    <property type="match status" value="1"/>
</dbReference>
<organism evidence="4 5">
    <name type="scientific">Lithohypha guttulata</name>
    <dbReference type="NCBI Taxonomy" id="1690604"/>
    <lineage>
        <taxon>Eukaryota</taxon>
        <taxon>Fungi</taxon>
        <taxon>Dikarya</taxon>
        <taxon>Ascomycota</taxon>
        <taxon>Pezizomycotina</taxon>
        <taxon>Eurotiomycetes</taxon>
        <taxon>Chaetothyriomycetidae</taxon>
        <taxon>Chaetothyriales</taxon>
        <taxon>Trichomeriaceae</taxon>
        <taxon>Lithohypha</taxon>
    </lineage>
</organism>
<feature type="compositionally biased region" description="Polar residues" evidence="2">
    <location>
        <begin position="768"/>
        <end position="777"/>
    </location>
</feature>
<keyword evidence="1" id="KW-0677">Repeat</keyword>
<dbReference type="InterPro" id="IPR027417">
    <property type="entry name" value="P-loop_NTPase"/>
</dbReference>
<dbReference type="EMBL" id="JAVRRJ010000011">
    <property type="protein sequence ID" value="KAK5081004.1"/>
    <property type="molecule type" value="Genomic_DNA"/>
</dbReference>
<evidence type="ECO:0000313" key="5">
    <source>
        <dbReference type="Proteomes" id="UP001309876"/>
    </source>
</evidence>
<feature type="region of interest" description="Disordered" evidence="2">
    <location>
        <begin position="765"/>
        <end position="788"/>
    </location>
</feature>
<feature type="domain" description="NACHT" evidence="3">
    <location>
        <begin position="93"/>
        <end position="256"/>
    </location>
</feature>
<evidence type="ECO:0000313" key="4">
    <source>
        <dbReference type="EMBL" id="KAK5081004.1"/>
    </source>
</evidence>
<name>A0AAN7STE9_9EURO</name>
<reference evidence="4 5" key="1">
    <citation type="submission" date="2023-08" db="EMBL/GenBank/DDBJ databases">
        <title>Black Yeasts Isolated from many extreme environments.</title>
        <authorList>
            <person name="Coleine C."/>
            <person name="Stajich J.E."/>
            <person name="Selbmann L."/>
        </authorList>
    </citation>
    <scope>NUCLEOTIDE SEQUENCE [LARGE SCALE GENOMIC DNA]</scope>
    <source>
        <strain evidence="4 5">CCFEE 5910</strain>
    </source>
</reference>
<dbReference type="PANTHER" id="PTHR10039:SF5">
    <property type="entry name" value="NACHT DOMAIN-CONTAINING PROTEIN"/>
    <property type="match status" value="1"/>
</dbReference>
<evidence type="ECO:0000256" key="2">
    <source>
        <dbReference type="SAM" id="MobiDB-lite"/>
    </source>
</evidence>
<dbReference type="AlphaFoldDB" id="A0AAN7STE9"/>
<feature type="compositionally biased region" description="Polar residues" evidence="2">
    <location>
        <begin position="580"/>
        <end position="590"/>
    </location>
</feature>
<proteinExistence type="predicted"/>
<protein>
    <recommendedName>
        <fullName evidence="3">NACHT domain-containing protein</fullName>
    </recommendedName>
</protein>
<evidence type="ECO:0000256" key="1">
    <source>
        <dbReference type="ARBA" id="ARBA00022737"/>
    </source>
</evidence>